<dbReference type="Proteomes" id="UP001057402">
    <property type="component" value="Chromosome 3"/>
</dbReference>
<reference evidence="2" key="1">
    <citation type="journal article" date="2023" name="Front. Plant Sci.">
        <title>Chromosomal-level genome assembly of Melastoma candidum provides insights into trichome evolution.</title>
        <authorList>
            <person name="Zhong Y."/>
            <person name="Wu W."/>
            <person name="Sun C."/>
            <person name="Zou P."/>
            <person name="Liu Y."/>
            <person name="Dai S."/>
            <person name="Zhou R."/>
        </authorList>
    </citation>
    <scope>NUCLEOTIDE SEQUENCE [LARGE SCALE GENOMIC DNA]</scope>
</reference>
<keyword evidence="2" id="KW-1185">Reference proteome</keyword>
<evidence type="ECO:0000313" key="1">
    <source>
        <dbReference type="EMBL" id="KAI4381909.1"/>
    </source>
</evidence>
<gene>
    <name evidence="1" type="ORF">MLD38_007929</name>
</gene>
<sequence length="95" mass="9798">MPADTVTGSNSVIEAALAAAACTSLGAVESGLGNDSTCWGKLRTAEFPFMATAATSWALAAISAVGNVPSQMRDFFLGSRISDTHLPQLRILTPL</sequence>
<comment type="caution">
    <text evidence="1">The sequence shown here is derived from an EMBL/GenBank/DDBJ whole genome shotgun (WGS) entry which is preliminary data.</text>
</comment>
<evidence type="ECO:0000313" key="2">
    <source>
        <dbReference type="Proteomes" id="UP001057402"/>
    </source>
</evidence>
<proteinExistence type="predicted"/>
<organism evidence="1 2">
    <name type="scientific">Melastoma candidum</name>
    <dbReference type="NCBI Taxonomy" id="119954"/>
    <lineage>
        <taxon>Eukaryota</taxon>
        <taxon>Viridiplantae</taxon>
        <taxon>Streptophyta</taxon>
        <taxon>Embryophyta</taxon>
        <taxon>Tracheophyta</taxon>
        <taxon>Spermatophyta</taxon>
        <taxon>Magnoliopsida</taxon>
        <taxon>eudicotyledons</taxon>
        <taxon>Gunneridae</taxon>
        <taxon>Pentapetalae</taxon>
        <taxon>rosids</taxon>
        <taxon>malvids</taxon>
        <taxon>Myrtales</taxon>
        <taxon>Melastomataceae</taxon>
        <taxon>Melastomatoideae</taxon>
        <taxon>Melastomateae</taxon>
        <taxon>Melastoma</taxon>
    </lineage>
</organism>
<protein>
    <submittedName>
        <fullName evidence="1">Uncharacterized protein</fullName>
    </submittedName>
</protein>
<accession>A0ACB9RSV8</accession>
<name>A0ACB9RSV8_9MYRT</name>
<dbReference type="EMBL" id="CM042882">
    <property type="protein sequence ID" value="KAI4381909.1"/>
    <property type="molecule type" value="Genomic_DNA"/>
</dbReference>